<keyword evidence="6 7" id="KW-0998">Cell outer membrane</keyword>
<evidence type="ECO:0000256" key="1">
    <source>
        <dbReference type="ARBA" id="ARBA00004571"/>
    </source>
</evidence>
<protein>
    <recommendedName>
        <fullName evidence="13">TonB-dependent receptor</fullName>
    </recommendedName>
</protein>
<evidence type="ECO:0000313" key="12">
    <source>
        <dbReference type="Proteomes" id="UP000220133"/>
    </source>
</evidence>
<keyword evidence="4 7" id="KW-0812">Transmembrane</keyword>
<sequence length="808" mass="91957">MRFLAYILVFNIFLSVNLFAQDSIQAKNYQVTGNIQDQQTRQPVEYASIVLLHARDSSLLGGIYSDVKGHFSIPVQEPGNYVLKITFMGYETYEAACNVVAGQPNTQLGKILLVPQGKKLNAVEITSQKPAFSMQIDRQVFDGSSIITAEGGTATDALRNLPGVDVDMDNNVTIRGKSISVYIDGKPSPFGDPQTALEIIPAESIDRIEIINNPSAKFEAQGGGGIINIVLKRDRAMGYNTMLTAGIDNRGQNNASVNGNLRVRRFNLFGHLNMRNGNGNGEGLSRRKNLYQDSSSYFNQSTFNDYSNHNWNGKIGIDYYINNHNTVTISQGLSNYSNSNNDSLYLSYLDEHYMQSQYRLRDNHGQRTGGNNSTTLYYKRTYEKAGKELTAYITHSGNHSDPSSEYNTDVFRMPADTFIRRELRTNTGRSRQQYWNAQVDYTTPVGNKGKFESGAKAVKRDHSTNNLALIYDFDLKQFDTSVNLSNHYDYDEQLFAAYGTYANVLGRIGYQAGLRVEQVTLEGYSYTKNLPVSNKFLNFFPSLFLKYDLKENRNLVFNYATRTERPRFDQLLPYINDSDPQNLRTGNPELQPSFTHKLELNYTEYYPETRNYLNTGFYYNRTEDLVDRVSTINKTTGITTTMPQNVATNQDWGIMATYRWKITDWWTHTTTLHGVYARFDGILDTAAYSRENASLKISFNSQFRLPRKFSLQLSGRYATANIMAQGSSKPMNGIDLGIRKQLMKHNKLVIAVNISDLLNTRQYSSHIETANFIQDYERKRLSRLIRLNIRYRFGKIDPNLFSRKKVAG</sequence>
<dbReference type="GO" id="GO:0009279">
    <property type="term" value="C:cell outer membrane"/>
    <property type="evidence" value="ECO:0007669"/>
    <property type="project" value="UniProtKB-SubCell"/>
</dbReference>
<dbReference type="InterPro" id="IPR012910">
    <property type="entry name" value="Plug_dom"/>
</dbReference>
<evidence type="ECO:0000313" key="11">
    <source>
        <dbReference type="EMBL" id="ATL48114.1"/>
    </source>
</evidence>
<proteinExistence type="inferred from homology"/>
<evidence type="ECO:0000259" key="10">
    <source>
        <dbReference type="Pfam" id="PF14905"/>
    </source>
</evidence>
<dbReference type="EMBL" id="CP023777">
    <property type="protein sequence ID" value="ATL48114.1"/>
    <property type="molecule type" value="Genomic_DNA"/>
</dbReference>
<comment type="similarity">
    <text evidence="7">Belongs to the TonB-dependent receptor family.</text>
</comment>
<accession>A0A291QW86</accession>
<dbReference type="Pfam" id="PF13715">
    <property type="entry name" value="CarbopepD_reg_2"/>
    <property type="match status" value="1"/>
</dbReference>
<dbReference type="SUPFAM" id="SSF49464">
    <property type="entry name" value="Carboxypeptidase regulatory domain-like"/>
    <property type="match status" value="1"/>
</dbReference>
<feature type="chain" id="PRO_5012629392" description="TonB-dependent receptor" evidence="8">
    <location>
        <begin position="21"/>
        <end position="808"/>
    </location>
</feature>
<dbReference type="KEGG" id="cbae:COR50_13605"/>
<dbReference type="Gene3D" id="2.60.40.1120">
    <property type="entry name" value="Carboxypeptidase-like, regulatory domain"/>
    <property type="match status" value="1"/>
</dbReference>
<dbReference type="Pfam" id="PF07715">
    <property type="entry name" value="Plug"/>
    <property type="match status" value="1"/>
</dbReference>
<dbReference type="InterPro" id="IPR039426">
    <property type="entry name" value="TonB-dep_rcpt-like"/>
</dbReference>
<dbReference type="OrthoDB" id="905812at2"/>
<evidence type="ECO:0000259" key="9">
    <source>
        <dbReference type="Pfam" id="PF07715"/>
    </source>
</evidence>
<reference evidence="11 12" key="1">
    <citation type="submission" date="2017-10" db="EMBL/GenBank/DDBJ databases">
        <title>Paenichitinophaga pekingensis gen. nov., sp. nov., isolated from activated sludge.</title>
        <authorList>
            <person name="Jin D."/>
            <person name="Kong X."/>
            <person name="Deng Y."/>
            <person name="Bai Z."/>
        </authorList>
    </citation>
    <scope>NUCLEOTIDE SEQUENCE [LARGE SCALE GENOMIC DNA]</scope>
    <source>
        <strain evidence="11 12">13</strain>
    </source>
</reference>
<evidence type="ECO:0000256" key="4">
    <source>
        <dbReference type="ARBA" id="ARBA00022692"/>
    </source>
</evidence>
<dbReference type="Gene3D" id="2.170.130.10">
    <property type="entry name" value="TonB-dependent receptor, plug domain"/>
    <property type="match status" value="1"/>
</dbReference>
<name>A0A291QW86_9BACT</name>
<dbReference type="PANTHER" id="PTHR40980">
    <property type="entry name" value="PLUG DOMAIN-CONTAINING PROTEIN"/>
    <property type="match status" value="1"/>
</dbReference>
<dbReference type="InterPro" id="IPR037066">
    <property type="entry name" value="Plug_dom_sf"/>
</dbReference>
<dbReference type="AlphaFoldDB" id="A0A291QW86"/>
<dbReference type="Proteomes" id="UP000220133">
    <property type="component" value="Chromosome"/>
</dbReference>
<comment type="subcellular location">
    <subcellularLocation>
        <location evidence="1 7">Cell outer membrane</location>
        <topology evidence="1 7">Multi-pass membrane protein</topology>
    </subcellularLocation>
</comment>
<dbReference type="SUPFAM" id="SSF56935">
    <property type="entry name" value="Porins"/>
    <property type="match status" value="1"/>
</dbReference>
<keyword evidence="8" id="KW-0732">Signal</keyword>
<evidence type="ECO:0000256" key="6">
    <source>
        <dbReference type="ARBA" id="ARBA00023237"/>
    </source>
</evidence>
<keyword evidence="5 7" id="KW-0472">Membrane</keyword>
<evidence type="ECO:0000256" key="5">
    <source>
        <dbReference type="ARBA" id="ARBA00023136"/>
    </source>
</evidence>
<gene>
    <name evidence="11" type="ORF">COR50_13605</name>
</gene>
<organism evidence="11 12">
    <name type="scientific">Chitinophaga caeni</name>
    <dbReference type="NCBI Taxonomy" id="2029983"/>
    <lineage>
        <taxon>Bacteria</taxon>
        <taxon>Pseudomonadati</taxon>
        <taxon>Bacteroidota</taxon>
        <taxon>Chitinophagia</taxon>
        <taxon>Chitinophagales</taxon>
        <taxon>Chitinophagaceae</taxon>
        <taxon>Chitinophaga</taxon>
    </lineage>
</organism>
<evidence type="ECO:0000256" key="2">
    <source>
        <dbReference type="ARBA" id="ARBA00022448"/>
    </source>
</evidence>
<dbReference type="PANTHER" id="PTHR40980:SF4">
    <property type="entry name" value="TONB-DEPENDENT RECEPTOR-LIKE BETA-BARREL DOMAIN-CONTAINING PROTEIN"/>
    <property type="match status" value="1"/>
</dbReference>
<feature type="domain" description="Outer membrane protein beta-barrel" evidence="10">
    <location>
        <begin position="381"/>
        <end position="791"/>
    </location>
</feature>
<dbReference type="RefSeq" id="WP_098194491.1">
    <property type="nucleotide sequence ID" value="NZ_CP023777.1"/>
</dbReference>
<evidence type="ECO:0000256" key="3">
    <source>
        <dbReference type="ARBA" id="ARBA00022452"/>
    </source>
</evidence>
<keyword evidence="3 7" id="KW-1134">Transmembrane beta strand</keyword>
<evidence type="ECO:0008006" key="13">
    <source>
        <dbReference type="Google" id="ProtNLM"/>
    </source>
</evidence>
<dbReference type="PROSITE" id="PS52016">
    <property type="entry name" value="TONB_DEPENDENT_REC_3"/>
    <property type="match status" value="1"/>
</dbReference>
<dbReference type="Gene3D" id="2.40.170.20">
    <property type="entry name" value="TonB-dependent receptor, beta-barrel domain"/>
    <property type="match status" value="1"/>
</dbReference>
<evidence type="ECO:0000256" key="7">
    <source>
        <dbReference type="PROSITE-ProRule" id="PRU01360"/>
    </source>
</evidence>
<dbReference type="InterPro" id="IPR036942">
    <property type="entry name" value="Beta-barrel_TonB_sf"/>
</dbReference>
<keyword evidence="2 7" id="KW-0813">Transport</keyword>
<dbReference type="Pfam" id="PF14905">
    <property type="entry name" value="OMP_b-brl_3"/>
    <property type="match status" value="1"/>
</dbReference>
<dbReference type="InterPro" id="IPR041700">
    <property type="entry name" value="OMP_b-brl_3"/>
</dbReference>
<keyword evidence="12" id="KW-1185">Reference proteome</keyword>
<feature type="domain" description="TonB-dependent receptor plug" evidence="9">
    <location>
        <begin position="137"/>
        <end position="226"/>
    </location>
</feature>
<evidence type="ECO:0000256" key="8">
    <source>
        <dbReference type="SAM" id="SignalP"/>
    </source>
</evidence>
<dbReference type="InterPro" id="IPR008969">
    <property type="entry name" value="CarboxyPept-like_regulatory"/>
</dbReference>
<feature type="signal peptide" evidence="8">
    <location>
        <begin position="1"/>
        <end position="20"/>
    </location>
</feature>